<evidence type="ECO:0000313" key="2">
    <source>
        <dbReference type="Proteomes" id="UP000023152"/>
    </source>
</evidence>
<reference evidence="1 2" key="1">
    <citation type="journal article" date="2013" name="Curr. Biol.">
        <title>The Genome of the Foraminiferan Reticulomyxa filosa.</title>
        <authorList>
            <person name="Glockner G."/>
            <person name="Hulsmann N."/>
            <person name="Schleicher M."/>
            <person name="Noegel A.A."/>
            <person name="Eichinger L."/>
            <person name="Gallinger C."/>
            <person name="Pawlowski J."/>
            <person name="Sierra R."/>
            <person name="Euteneuer U."/>
            <person name="Pillet L."/>
            <person name="Moustafa A."/>
            <person name="Platzer M."/>
            <person name="Groth M."/>
            <person name="Szafranski K."/>
            <person name="Schliwa M."/>
        </authorList>
    </citation>
    <scope>NUCLEOTIDE SEQUENCE [LARGE SCALE GENOMIC DNA]</scope>
</reference>
<accession>X6M251</accession>
<name>X6M251_RETFI</name>
<proteinExistence type="predicted"/>
<keyword evidence="2" id="KW-1185">Reference proteome</keyword>
<dbReference type="AlphaFoldDB" id="X6M251"/>
<sequence length="190" mass="22327">MYACIDFTNTLCNNEVYLQCKAPIFRSCLCRCDDDILENERTCRQGCSNGRLTNNFNESARVAIMRHDCISPFGYQSVVPKCSKTLKTFFDDIDCEILVLASDLRLWRQLNIGCVDSDLSDDRVELHRHPYFVFVMDDEKLYPFLSADEEKDQYDIEHCKFQEKYAILEKKFKHQQFVFFQCKTSQSTNV</sequence>
<dbReference type="EMBL" id="ASPP01025233">
    <property type="protein sequence ID" value="ETO08248.1"/>
    <property type="molecule type" value="Genomic_DNA"/>
</dbReference>
<protein>
    <submittedName>
        <fullName evidence="1">Uncharacterized protein</fullName>
    </submittedName>
</protein>
<evidence type="ECO:0000313" key="1">
    <source>
        <dbReference type="EMBL" id="ETO08248.1"/>
    </source>
</evidence>
<organism evidence="1 2">
    <name type="scientific">Reticulomyxa filosa</name>
    <dbReference type="NCBI Taxonomy" id="46433"/>
    <lineage>
        <taxon>Eukaryota</taxon>
        <taxon>Sar</taxon>
        <taxon>Rhizaria</taxon>
        <taxon>Retaria</taxon>
        <taxon>Foraminifera</taxon>
        <taxon>Monothalamids</taxon>
        <taxon>Reticulomyxidae</taxon>
        <taxon>Reticulomyxa</taxon>
    </lineage>
</organism>
<gene>
    <name evidence="1" type="ORF">RFI_29144</name>
</gene>
<dbReference type="Proteomes" id="UP000023152">
    <property type="component" value="Unassembled WGS sequence"/>
</dbReference>
<comment type="caution">
    <text evidence="1">The sequence shown here is derived from an EMBL/GenBank/DDBJ whole genome shotgun (WGS) entry which is preliminary data.</text>
</comment>